<proteinExistence type="predicted"/>
<dbReference type="KEGG" id="caul:KCG34_16490"/>
<dbReference type="EMBL" id="CP073078">
    <property type="protein sequence ID" value="QUD86668.1"/>
    <property type="molecule type" value="Genomic_DNA"/>
</dbReference>
<dbReference type="PROSITE" id="PS51318">
    <property type="entry name" value="TAT"/>
    <property type="match status" value="1"/>
</dbReference>
<keyword evidence="3" id="KW-0449">Lipoprotein</keyword>
<dbReference type="Proteomes" id="UP000676409">
    <property type="component" value="Chromosome"/>
</dbReference>
<sequence>MSHRQTTRRSLLAGALSLAALPVLAQPSPDDLSDEDKAVVAKAAAYLDGLNELKGRFEQTDPRGRTTNGDLYLSRPGRARFAYDPPYGMVTVSDGRRVWVYDPRLKTVNHYPLSATPLSLFLAEHVRLDRGVSVTNVDHFSDGFALTAVDARHRSQGQITLVFADAPVRLREWSLTDGQGRTTRIRLTGLHATSGLDPALFAPPGGGGATAAQP</sequence>
<name>A0A975FWB7_9CAUL</name>
<feature type="chain" id="PRO_5037938244" evidence="2">
    <location>
        <begin position="26"/>
        <end position="214"/>
    </location>
</feature>
<dbReference type="PANTHER" id="PTHR35869:SF1">
    <property type="entry name" value="OUTER-MEMBRANE LIPOPROTEIN CARRIER PROTEIN"/>
    <property type="match status" value="1"/>
</dbReference>
<keyword evidence="1 2" id="KW-0732">Signal</keyword>
<protein>
    <submittedName>
        <fullName evidence="3">Outer-membrane lipoprotein carrier protein LolA</fullName>
    </submittedName>
</protein>
<dbReference type="InterPro" id="IPR006311">
    <property type="entry name" value="TAT_signal"/>
</dbReference>
<accession>A0A975FWB7</accession>
<dbReference type="CDD" id="cd16325">
    <property type="entry name" value="LolA"/>
    <property type="match status" value="1"/>
</dbReference>
<evidence type="ECO:0000313" key="3">
    <source>
        <dbReference type="EMBL" id="QUD86668.1"/>
    </source>
</evidence>
<dbReference type="AlphaFoldDB" id="A0A975FWB7"/>
<dbReference type="SUPFAM" id="SSF89392">
    <property type="entry name" value="Prokaryotic lipoproteins and lipoprotein localization factors"/>
    <property type="match status" value="1"/>
</dbReference>
<evidence type="ECO:0000256" key="1">
    <source>
        <dbReference type="ARBA" id="ARBA00022729"/>
    </source>
</evidence>
<dbReference type="Gene3D" id="2.50.20.10">
    <property type="entry name" value="Lipoprotein localisation LolA/LolB/LppX"/>
    <property type="match status" value="1"/>
</dbReference>
<dbReference type="Pfam" id="PF03548">
    <property type="entry name" value="LolA"/>
    <property type="match status" value="1"/>
</dbReference>
<feature type="signal peptide" evidence="2">
    <location>
        <begin position="1"/>
        <end position="25"/>
    </location>
</feature>
<keyword evidence="4" id="KW-1185">Reference proteome</keyword>
<dbReference type="InterPro" id="IPR004564">
    <property type="entry name" value="OM_lipoprot_carrier_LolA-like"/>
</dbReference>
<reference evidence="3" key="1">
    <citation type="submission" date="2021-04" db="EMBL/GenBank/DDBJ databases">
        <title>The complete genome sequence of Caulobacter sp. S6.</title>
        <authorList>
            <person name="Tang Y."/>
            <person name="Ouyang W."/>
            <person name="Liu Q."/>
            <person name="Huang B."/>
            <person name="Guo Z."/>
            <person name="Lei P."/>
        </authorList>
    </citation>
    <scope>NUCLEOTIDE SEQUENCE</scope>
    <source>
        <strain evidence="3">S6</strain>
    </source>
</reference>
<evidence type="ECO:0000313" key="4">
    <source>
        <dbReference type="Proteomes" id="UP000676409"/>
    </source>
</evidence>
<gene>
    <name evidence="3" type="ORF">KCG34_16490</name>
</gene>
<evidence type="ECO:0000256" key="2">
    <source>
        <dbReference type="SAM" id="SignalP"/>
    </source>
</evidence>
<dbReference type="RefSeq" id="WP_211936720.1">
    <property type="nucleotide sequence ID" value="NZ_CP073078.1"/>
</dbReference>
<organism evidence="3 4">
    <name type="scientific">Phenylobacterium montanum</name>
    <dbReference type="NCBI Taxonomy" id="2823693"/>
    <lineage>
        <taxon>Bacteria</taxon>
        <taxon>Pseudomonadati</taxon>
        <taxon>Pseudomonadota</taxon>
        <taxon>Alphaproteobacteria</taxon>
        <taxon>Caulobacterales</taxon>
        <taxon>Caulobacteraceae</taxon>
        <taxon>Phenylobacterium</taxon>
    </lineage>
</organism>
<dbReference type="PANTHER" id="PTHR35869">
    <property type="entry name" value="OUTER-MEMBRANE LIPOPROTEIN CARRIER PROTEIN"/>
    <property type="match status" value="1"/>
</dbReference>
<dbReference type="InterPro" id="IPR029046">
    <property type="entry name" value="LolA/LolB/LppX"/>
</dbReference>